<dbReference type="AlphaFoldDB" id="A0A371P4J5"/>
<feature type="region of interest" description="Disordered" evidence="1">
    <location>
        <begin position="1"/>
        <end position="25"/>
    </location>
</feature>
<sequence length="413" mass="44345">MPPTMTGLPRSEGLSRCSTEAKNASRSRCMIDAVDRMRPLSLPPPTPPSSTPRPLDLGDPQAVPGRCRRRFATTSVDGMTQTPSLFVAHDASDLINSLPTLFGFRPDESIVAVATTGERRRFGFRLRADIPSPELVDAEAARIVGHLRANGAEGAILVAVTRRQEVALDLLDAIHAELDESGDIELVVRVRADGERYWTDSLGSPAAGVAYETSDHHLAIVQAVAAGQQILPDRESLVDRFAAVTGERRRWLERATDEIVAEVVPMVARTWPDQVAAVGLTVVDPILDRALAGCRISDADLIRLAACVSSIDVRDAVWARITRETADDMLRVLTVVSGSVVPPFEPAVLSLTAFAAWLTGDGAQALVAVERALRADPAYSMARLVLEILEQGVSPAHWTAFVDAGADSLSDDG</sequence>
<evidence type="ECO:0000313" key="2">
    <source>
        <dbReference type="EMBL" id="REK70336.1"/>
    </source>
</evidence>
<accession>A0A371P4J5</accession>
<comment type="caution">
    <text evidence="2">The sequence shown here is derived from an EMBL/GenBank/DDBJ whole genome shotgun (WGS) entry which is preliminary data.</text>
</comment>
<reference evidence="2 3" key="1">
    <citation type="submission" date="2018-08" db="EMBL/GenBank/DDBJ databases">
        <title>Aeromicrobium sp. M2KJ-4, whole genome shotgun sequence.</title>
        <authorList>
            <person name="Tuo L."/>
        </authorList>
    </citation>
    <scope>NUCLEOTIDE SEQUENCE [LARGE SCALE GENOMIC DNA]</scope>
    <source>
        <strain evidence="2 3">M2KJ-4</strain>
    </source>
</reference>
<organism evidence="2 3">
    <name type="scientific">Aeromicrobium endophyticum</name>
    <dbReference type="NCBI Taxonomy" id="2292704"/>
    <lineage>
        <taxon>Bacteria</taxon>
        <taxon>Bacillati</taxon>
        <taxon>Actinomycetota</taxon>
        <taxon>Actinomycetes</taxon>
        <taxon>Propionibacteriales</taxon>
        <taxon>Nocardioidaceae</taxon>
        <taxon>Aeromicrobium</taxon>
    </lineage>
</organism>
<name>A0A371P4J5_9ACTN</name>
<gene>
    <name evidence="2" type="ORF">DX116_14405</name>
</gene>
<dbReference type="Pfam" id="PF13830">
    <property type="entry name" value="DUF4192"/>
    <property type="match status" value="1"/>
</dbReference>
<dbReference type="InterPro" id="IPR025447">
    <property type="entry name" value="DUF4192"/>
</dbReference>
<feature type="region of interest" description="Disordered" evidence="1">
    <location>
        <begin position="37"/>
        <end position="63"/>
    </location>
</feature>
<evidence type="ECO:0000313" key="3">
    <source>
        <dbReference type="Proteomes" id="UP000265581"/>
    </source>
</evidence>
<dbReference type="Proteomes" id="UP000265581">
    <property type="component" value="Unassembled WGS sequence"/>
</dbReference>
<keyword evidence="3" id="KW-1185">Reference proteome</keyword>
<feature type="compositionally biased region" description="Pro residues" evidence="1">
    <location>
        <begin position="41"/>
        <end position="51"/>
    </location>
</feature>
<feature type="compositionally biased region" description="Polar residues" evidence="1">
    <location>
        <begin position="16"/>
        <end position="25"/>
    </location>
</feature>
<dbReference type="EMBL" id="QUBR01000002">
    <property type="protein sequence ID" value="REK70336.1"/>
    <property type="molecule type" value="Genomic_DNA"/>
</dbReference>
<proteinExistence type="predicted"/>
<evidence type="ECO:0000256" key="1">
    <source>
        <dbReference type="SAM" id="MobiDB-lite"/>
    </source>
</evidence>
<protein>
    <submittedName>
        <fullName evidence="2">DUF4192 domain-containing protein</fullName>
    </submittedName>
</protein>